<sequence>MSEGFDFLGFRLQWKRKRGTDNWYVYTFIADRPIRSLKDKIRALTPRLSQQPPRDVLRRLNRIMRGWSNYFRYAVAKSTMQALAIFVWRRVARWWMRLHRWSWTELRRHLTDHSGRWRMPSSDGVELFNLGRVPTERYRYRGNKIPNPWALANHA</sequence>
<evidence type="ECO:0000313" key="2">
    <source>
        <dbReference type="Proteomes" id="UP001348369"/>
    </source>
</evidence>
<keyword evidence="2" id="KW-1185">Reference proteome</keyword>
<dbReference type="EMBL" id="CP109109">
    <property type="protein sequence ID" value="WSB95604.1"/>
    <property type="molecule type" value="Genomic_DNA"/>
</dbReference>
<proteinExistence type="predicted"/>
<organism evidence="1 2">
    <name type="scientific">Streptomyces scopuliridis</name>
    <dbReference type="NCBI Taxonomy" id="452529"/>
    <lineage>
        <taxon>Bacteria</taxon>
        <taxon>Bacillati</taxon>
        <taxon>Actinomycetota</taxon>
        <taxon>Actinomycetes</taxon>
        <taxon>Kitasatosporales</taxon>
        <taxon>Streptomycetaceae</taxon>
        <taxon>Streptomyces</taxon>
    </lineage>
</organism>
<reference evidence="1" key="1">
    <citation type="submission" date="2022-10" db="EMBL/GenBank/DDBJ databases">
        <title>The complete genomes of actinobacterial strains from the NBC collection.</title>
        <authorList>
            <person name="Joergensen T.S."/>
            <person name="Alvarez Arevalo M."/>
            <person name="Sterndorff E.B."/>
            <person name="Faurdal D."/>
            <person name="Vuksanovic O."/>
            <person name="Mourched A.-S."/>
            <person name="Charusanti P."/>
            <person name="Shaw S."/>
            <person name="Blin K."/>
            <person name="Weber T."/>
        </authorList>
    </citation>
    <scope>NUCLEOTIDE SEQUENCE</scope>
    <source>
        <strain evidence="1">NBC 01771</strain>
    </source>
</reference>
<dbReference type="Proteomes" id="UP001348369">
    <property type="component" value="Chromosome"/>
</dbReference>
<protein>
    <submittedName>
        <fullName evidence="1">Uncharacterized protein</fullName>
    </submittedName>
</protein>
<evidence type="ECO:0000313" key="1">
    <source>
        <dbReference type="EMBL" id="WSB95604.1"/>
    </source>
</evidence>
<accession>A0ACD4ZBC3</accession>
<gene>
    <name evidence="1" type="ORF">OG835_00130</name>
</gene>
<name>A0ACD4ZBC3_9ACTN</name>